<dbReference type="RefSeq" id="WP_029310626.1">
    <property type="nucleotide sequence ID" value="NZ_FTNE01000008.1"/>
</dbReference>
<accession>A0A8G2FD79</accession>
<keyword evidence="1" id="KW-1133">Transmembrane helix</keyword>
<evidence type="ECO:0000256" key="1">
    <source>
        <dbReference type="SAM" id="Phobius"/>
    </source>
</evidence>
<protein>
    <submittedName>
        <fullName evidence="3">TadE-like protein</fullName>
    </submittedName>
</protein>
<dbReference type="EMBL" id="FTNE01000008">
    <property type="protein sequence ID" value="SIQ71981.1"/>
    <property type="molecule type" value="Genomic_DNA"/>
</dbReference>
<keyword evidence="1" id="KW-0472">Membrane</keyword>
<name>A0A8G2FD79_ACIRU</name>
<feature type="domain" description="TadE-like" evidence="2">
    <location>
        <begin position="13"/>
        <end position="51"/>
    </location>
</feature>
<evidence type="ECO:0000313" key="3">
    <source>
        <dbReference type="EMBL" id="SIQ71981.1"/>
    </source>
</evidence>
<dbReference type="Proteomes" id="UP000186308">
    <property type="component" value="Unassembled WGS sequence"/>
</dbReference>
<dbReference type="Pfam" id="PF07811">
    <property type="entry name" value="TadE"/>
    <property type="match status" value="1"/>
</dbReference>
<evidence type="ECO:0000313" key="4">
    <source>
        <dbReference type="Proteomes" id="UP000186308"/>
    </source>
</evidence>
<reference evidence="3 4" key="1">
    <citation type="submission" date="2017-01" db="EMBL/GenBank/DDBJ databases">
        <authorList>
            <person name="Varghese N."/>
            <person name="Submissions S."/>
        </authorList>
    </citation>
    <scope>NUCLEOTIDE SEQUENCE [LARGE SCALE GENOMIC DNA]</scope>
    <source>
        <strain evidence="3 4">ATCC 35905</strain>
    </source>
</reference>
<sequence length="127" mass="13217">MIRRCLTDRRAGALIETVIVTPVLVLLLLALFDLGNLIQQKIWLEQAVRAGGITALGQPENQTTIDAAVVAASWSGVTATAVATCGDGTCTSAAPLPIFVTINASAAFSALILPITTISATYVEQVH</sequence>
<dbReference type="AlphaFoldDB" id="A0A8G2FD79"/>
<comment type="caution">
    <text evidence="3">The sequence shown here is derived from an EMBL/GenBank/DDBJ whole genome shotgun (WGS) entry which is preliminary data.</text>
</comment>
<keyword evidence="1" id="KW-0812">Transmembrane</keyword>
<evidence type="ECO:0000259" key="2">
    <source>
        <dbReference type="Pfam" id="PF07811"/>
    </source>
</evidence>
<proteinExistence type="predicted"/>
<feature type="transmembrane region" description="Helical" evidence="1">
    <location>
        <begin position="12"/>
        <end position="32"/>
    </location>
</feature>
<gene>
    <name evidence="3" type="ORF">SAMN05421828_10896</name>
</gene>
<keyword evidence="4" id="KW-1185">Reference proteome</keyword>
<dbReference type="InterPro" id="IPR012495">
    <property type="entry name" value="TadE-like_dom"/>
</dbReference>
<organism evidence="3 4">
    <name type="scientific">Acidiphilium rubrum</name>
    <dbReference type="NCBI Taxonomy" id="526"/>
    <lineage>
        <taxon>Bacteria</taxon>
        <taxon>Pseudomonadati</taxon>
        <taxon>Pseudomonadota</taxon>
        <taxon>Alphaproteobacteria</taxon>
        <taxon>Acetobacterales</taxon>
        <taxon>Acidocellaceae</taxon>
        <taxon>Acidiphilium</taxon>
    </lineage>
</organism>